<reference evidence="1" key="1">
    <citation type="journal article" date="2015" name="Genome Biol. Evol.">
        <title>Organellar Genomes of White Spruce (Picea glauca): Assembly and Annotation.</title>
        <authorList>
            <person name="Jackman S.D."/>
            <person name="Warren R.L."/>
            <person name="Gibb E.A."/>
            <person name="Vandervalk B.P."/>
            <person name="Mohamadi H."/>
            <person name="Chu J."/>
            <person name="Raymond A."/>
            <person name="Pleasance S."/>
            <person name="Coope R."/>
            <person name="Wildung M.R."/>
            <person name="Ritland C.E."/>
            <person name="Bousquet J."/>
            <person name="Jones S.J."/>
            <person name="Bohlmann J."/>
            <person name="Birol I."/>
        </authorList>
    </citation>
    <scope>NUCLEOTIDE SEQUENCE [LARGE SCALE GENOMIC DNA]</scope>
    <source>
        <tissue evidence="1">Flushing bud</tissue>
    </source>
</reference>
<comment type="caution">
    <text evidence="1">The sequence shown here is derived from an EMBL/GenBank/DDBJ whole genome shotgun (WGS) entry which is preliminary data.</text>
</comment>
<dbReference type="AlphaFoldDB" id="A0A101LZP6"/>
<sequence length="66" mass="7598">MLVMLLVAKQLALLMTMYQLALFTLQPQLALDLPFMLVNQLDQLLLGLDIDLEMELLNKQQDQLLL</sequence>
<accession>A0A101LZP6</accession>
<dbReference type="EMBL" id="LKAM01000006">
    <property type="protein sequence ID" value="KUM48310.1"/>
    <property type="molecule type" value="Genomic_DNA"/>
</dbReference>
<gene>
    <name evidence="1" type="ORF">ABT39_MTgene5310</name>
</gene>
<organism evidence="1">
    <name type="scientific">Picea glauca</name>
    <name type="common">White spruce</name>
    <name type="synonym">Pinus glauca</name>
    <dbReference type="NCBI Taxonomy" id="3330"/>
    <lineage>
        <taxon>Eukaryota</taxon>
        <taxon>Viridiplantae</taxon>
        <taxon>Streptophyta</taxon>
        <taxon>Embryophyta</taxon>
        <taxon>Tracheophyta</taxon>
        <taxon>Spermatophyta</taxon>
        <taxon>Pinopsida</taxon>
        <taxon>Pinidae</taxon>
        <taxon>Conifers I</taxon>
        <taxon>Pinales</taxon>
        <taxon>Pinaceae</taxon>
        <taxon>Picea</taxon>
    </lineage>
</organism>
<evidence type="ECO:0000313" key="1">
    <source>
        <dbReference type="EMBL" id="KUM48310.1"/>
    </source>
</evidence>
<geneLocation type="mitochondrion" evidence="1"/>
<protein>
    <submittedName>
        <fullName evidence="1">Uncharacterized protein</fullName>
    </submittedName>
</protein>
<keyword evidence="1" id="KW-0496">Mitochondrion</keyword>
<name>A0A101LZP6_PICGL</name>
<proteinExistence type="predicted"/>